<dbReference type="OrthoDB" id="5560528at2"/>
<keyword evidence="4" id="KW-1185">Reference proteome</keyword>
<dbReference type="InterPro" id="IPR001959">
    <property type="entry name" value="Transposase"/>
</dbReference>
<feature type="domain" description="Probable transposase IS891/IS1136/IS1341" evidence="2">
    <location>
        <begin position="136"/>
        <end position="217"/>
    </location>
</feature>
<dbReference type="HOGENOM" id="CLU_032903_4_1_4"/>
<evidence type="ECO:0000256" key="1">
    <source>
        <dbReference type="SAM" id="MobiDB-lite"/>
    </source>
</evidence>
<evidence type="ECO:0000259" key="2">
    <source>
        <dbReference type="Pfam" id="PF01385"/>
    </source>
</evidence>
<dbReference type="AlphaFoldDB" id="H3KFJ3"/>
<gene>
    <name evidence="3" type="ORF">HMPREF9440_01510</name>
</gene>
<feature type="compositionally biased region" description="Basic residues" evidence="1">
    <location>
        <begin position="178"/>
        <end position="192"/>
    </location>
</feature>
<reference evidence="3 4" key="1">
    <citation type="submission" date="2011-11" db="EMBL/GenBank/DDBJ databases">
        <authorList>
            <person name="Weinstock G."/>
            <person name="Sodergren E."/>
            <person name="Clifton S."/>
            <person name="Fulton L."/>
            <person name="Fulton B."/>
            <person name="Courtney L."/>
            <person name="Fronick C."/>
            <person name="Harrison M."/>
            <person name="Strong C."/>
            <person name="Farmer C."/>
            <person name="Delahaunty K."/>
            <person name="Markovic C."/>
            <person name="Hall O."/>
            <person name="Minx P."/>
            <person name="Tomlinson C."/>
            <person name="Mitreva M."/>
            <person name="Hou S."/>
            <person name="Chen J."/>
            <person name="Wollam A."/>
            <person name="Pepin K.H."/>
            <person name="Johnson M."/>
            <person name="Bhonagiri V."/>
            <person name="Zhang X."/>
            <person name="Suruliraj S."/>
            <person name="Warren W."/>
            <person name="Chinwalla A."/>
            <person name="Mardis E.R."/>
            <person name="Wilson R.K."/>
        </authorList>
    </citation>
    <scope>NUCLEOTIDE SEQUENCE [LARGE SCALE GENOMIC DNA]</scope>
    <source>
        <strain evidence="3 4">YIT 11816</strain>
    </source>
</reference>
<evidence type="ECO:0000313" key="3">
    <source>
        <dbReference type="EMBL" id="EHY31115.1"/>
    </source>
</evidence>
<dbReference type="NCBIfam" id="NF040570">
    <property type="entry name" value="guided_TnpB"/>
    <property type="match status" value="1"/>
</dbReference>
<feature type="non-terminal residue" evidence="3">
    <location>
        <position position="1"/>
    </location>
</feature>
<feature type="non-terminal residue" evidence="3">
    <location>
        <position position="217"/>
    </location>
</feature>
<name>H3KFJ3_9BURK</name>
<sequence length="217" mass="24787">LKKHYYKAKGRNLDPIHDLKKLLPIAKKSKKYGWLAEYDSMALQEGLRHLKKAFDGFFAGRTGFPHFKSRRGEQSSYHCTNVSVGENWIKVPKLSAIKAVIHRPVTGKVKSITLSMDCCGDFFASILFEDGLAAPEPLKEVKENLVTADDMGLDAFFTDSNKVKVYAPKPLKKALKKVRKASRTLSRRQKGSKNREKARLRLARINRRVKRVRQDFL</sequence>
<proteinExistence type="predicted"/>
<dbReference type="Proteomes" id="UP000004956">
    <property type="component" value="Unassembled WGS sequence"/>
</dbReference>
<dbReference type="EMBL" id="AFBQ01000222">
    <property type="protein sequence ID" value="EHY31115.1"/>
    <property type="molecule type" value="Genomic_DNA"/>
</dbReference>
<feature type="region of interest" description="Disordered" evidence="1">
    <location>
        <begin position="178"/>
        <end position="198"/>
    </location>
</feature>
<accession>H3KFJ3</accession>
<dbReference type="RefSeq" id="WP_008542516.1">
    <property type="nucleotide sequence ID" value="NZ_JH604976.1"/>
</dbReference>
<comment type="caution">
    <text evidence="3">The sequence shown here is derived from an EMBL/GenBank/DDBJ whole genome shotgun (WGS) entry which is preliminary data.</text>
</comment>
<evidence type="ECO:0000313" key="4">
    <source>
        <dbReference type="Proteomes" id="UP000004956"/>
    </source>
</evidence>
<organism evidence="3 4">
    <name type="scientific">Sutterella parvirubra YIT 11816</name>
    <dbReference type="NCBI Taxonomy" id="762967"/>
    <lineage>
        <taxon>Bacteria</taxon>
        <taxon>Pseudomonadati</taxon>
        <taxon>Pseudomonadota</taxon>
        <taxon>Betaproteobacteria</taxon>
        <taxon>Burkholderiales</taxon>
        <taxon>Sutterellaceae</taxon>
        <taxon>Sutterella</taxon>
    </lineage>
</organism>
<protein>
    <submittedName>
        <fullName evidence="3">Transposase, IS605 family</fullName>
    </submittedName>
</protein>
<dbReference type="Pfam" id="PF01385">
    <property type="entry name" value="OrfB_IS605"/>
    <property type="match status" value="1"/>
</dbReference>
<dbReference type="STRING" id="762967.HMPREF9440_01510"/>